<comment type="function">
    <text evidence="1 6">Required for the transposition of the insertion element.</text>
</comment>
<keyword evidence="9" id="KW-1185">Reference proteome</keyword>
<keyword evidence="4 6" id="KW-0238">DNA-binding</keyword>
<keyword evidence="3 6" id="KW-0815">Transposition</keyword>
<dbReference type="InterPro" id="IPR001207">
    <property type="entry name" value="Transposase_mutator"/>
</dbReference>
<evidence type="ECO:0000256" key="7">
    <source>
        <dbReference type="SAM" id="MobiDB-lite"/>
    </source>
</evidence>
<dbReference type="EMBL" id="CP141614">
    <property type="protein sequence ID" value="WRP15253.1"/>
    <property type="molecule type" value="Genomic_DNA"/>
</dbReference>
<dbReference type="PANTHER" id="PTHR33217:SF7">
    <property type="entry name" value="TRANSPOSASE FOR INSERTION SEQUENCE ELEMENT IS1081"/>
    <property type="match status" value="1"/>
</dbReference>
<dbReference type="Proteomes" id="UP001333102">
    <property type="component" value="Chromosome"/>
</dbReference>
<keyword evidence="6" id="KW-0814">Transposable element</keyword>
<dbReference type="RefSeq" id="WP_324669649.1">
    <property type="nucleotide sequence ID" value="NZ_CP141614.1"/>
</dbReference>
<dbReference type="PANTHER" id="PTHR33217">
    <property type="entry name" value="TRANSPOSASE FOR INSERTION SEQUENCE ELEMENT IS1081"/>
    <property type="match status" value="1"/>
</dbReference>
<evidence type="ECO:0000256" key="1">
    <source>
        <dbReference type="ARBA" id="ARBA00002190"/>
    </source>
</evidence>
<gene>
    <name evidence="8" type="ORF">VLY81_03540</name>
</gene>
<comment type="similarity">
    <text evidence="2 6">Belongs to the transposase mutator family.</text>
</comment>
<evidence type="ECO:0000256" key="2">
    <source>
        <dbReference type="ARBA" id="ARBA00010961"/>
    </source>
</evidence>
<protein>
    <recommendedName>
        <fullName evidence="6">Mutator family transposase</fullName>
    </recommendedName>
</protein>
<evidence type="ECO:0000256" key="5">
    <source>
        <dbReference type="ARBA" id="ARBA00023172"/>
    </source>
</evidence>
<sequence length="345" mass="38027">MTRGPRKAPGAGAGGRRRKRRLSRRERRRWLRQARKTTERELETLVRAGLLELSRQAGMAWLYQRLETEADALAGAPKGRHQAQRRGRRHGYEVGSVVMGGVRLPILRPRVRRLQGREELVPPTYRALQDEATLGEAALEQSLAGVAMRRYGETMPDLLGIPDELPLTHVSRSTVSRRFLAEAGAILAEILHRPLSERYLVVFLDGLALGEHQVVAAVGVTEAGQKRVLGLWEGVTESREVCQALVEDLAARGLSAQHGLLVVIDGSKALAAAVRAVWGERALIQRCVCHKARNVLEKLPRSMQGMVRRRLARAWGEAEAAAAALSLQALADRLDETGYAEAAAR</sequence>
<proteinExistence type="inferred from homology"/>
<feature type="compositionally biased region" description="Basic residues" evidence="7">
    <location>
        <begin position="15"/>
        <end position="27"/>
    </location>
</feature>
<accession>A0ABZ1BSS3</accession>
<name>A0ABZ1BSS3_9FIRM</name>
<evidence type="ECO:0000256" key="3">
    <source>
        <dbReference type="ARBA" id="ARBA00022578"/>
    </source>
</evidence>
<evidence type="ECO:0000313" key="8">
    <source>
        <dbReference type="EMBL" id="WRP15253.1"/>
    </source>
</evidence>
<evidence type="ECO:0000313" key="9">
    <source>
        <dbReference type="Proteomes" id="UP001333102"/>
    </source>
</evidence>
<dbReference type="Pfam" id="PF00872">
    <property type="entry name" value="Transposase_mut"/>
    <property type="match status" value="1"/>
</dbReference>
<keyword evidence="5 6" id="KW-0233">DNA recombination</keyword>
<evidence type="ECO:0000256" key="6">
    <source>
        <dbReference type="RuleBase" id="RU365089"/>
    </source>
</evidence>
<reference evidence="9" key="1">
    <citation type="submission" date="2023-12" db="EMBL/GenBank/DDBJ databases">
        <title>Novel isolates from deep terrestrial aquifers shed light on the physiology and ecology of the class Limnochordia.</title>
        <authorList>
            <person name="Karnachuk O.V."/>
            <person name="Lukina A.P."/>
            <person name="Avakyan M.R."/>
            <person name="Kadnikov V."/>
            <person name="Begmatov S."/>
            <person name="Beletsky A.V."/>
            <person name="Mardanov A.V."/>
            <person name="Ravin N.V."/>
        </authorList>
    </citation>
    <scope>NUCLEOTIDE SEQUENCE [LARGE SCALE GENOMIC DNA]</scope>
    <source>
        <strain evidence="9">LN</strain>
    </source>
</reference>
<evidence type="ECO:0000256" key="4">
    <source>
        <dbReference type="ARBA" id="ARBA00023125"/>
    </source>
</evidence>
<organism evidence="8 9">
    <name type="scientific">Geochorda subterranea</name>
    <dbReference type="NCBI Taxonomy" id="3109564"/>
    <lineage>
        <taxon>Bacteria</taxon>
        <taxon>Bacillati</taxon>
        <taxon>Bacillota</taxon>
        <taxon>Limnochordia</taxon>
        <taxon>Limnochordales</taxon>
        <taxon>Geochordaceae</taxon>
        <taxon>Geochorda</taxon>
    </lineage>
</organism>
<feature type="region of interest" description="Disordered" evidence="7">
    <location>
        <begin position="1"/>
        <end position="27"/>
    </location>
</feature>